<keyword evidence="2" id="KW-1185">Reference proteome</keyword>
<dbReference type="Gene3D" id="3.30.1330.30">
    <property type="match status" value="1"/>
</dbReference>
<evidence type="ECO:0000313" key="1">
    <source>
        <dbReference type="EMBL" id="EFQ24116.1"/>
    </source>
</evidence>
<dbReference type="EMBL" id="CM001022">
    <property type="protein sequence ID" value="EFQ24116.1"/>
    <property type="molecule type" value="Genomic_DNA"/>
</dbReference>
<dbReference type="PaxDb" id="584708-Apau_1698"/>
<dbReference type="AlphaFoldDB" id="E3CUZ0"/>
<reference evidence="1 2" key="1">
    <citation type="journal article" date="2010" name="Stand. Genomic Sci.">
        <title>Non-contiguous finished genome sequence of Aminomonas paucivorans type strain (GLU-3).</title>
        <authorList>
            <person name="Pitluck S."/>
            <person name="Yasawong M."/>
            <person name="Held B."/>
            <person name="Lapidus A."/>
            <person name="Nolan M."/>
            <person name="Copeland A."/>
            <person name="Lucas S."/>
            <person name="Del Rio T.G."/>
            <person name="Tice H."/>
            <person name="Cheng J.F."/>
            <person name="Chertkov O."/>
            <person name="Goodwin L."/>
            <person name="Tapia R."/>
            <person name="Han C."/>
            <person name="Liolios K."/>
            <person name="Ivanova N."/>
            <person name="Mavromatis K."/>
            <person name="Ovchinnikova G."/>
            <person name="Pati A."/>
            <person name="Chen A."/>
            <person name="Palaniappan K."/>
            <person name="Land M."/>
            <person name="Hauser L."/>
            <person name="Chang Y.J."/>
            <person name="Jeffries C.D."/>
            <person name="Pukall R."/>
            <person name="Spring S."/>
            <person name="Rohde M."/>
            <person name="Sikorski J."/>
            <person name="Goker M."/>
            <person name="Woyke T."/>
            <person name="Bristow J."/>
            <person name="Eisen J.A."/>
            <person name="Markowitz V."/>
            <person name="Hugenholtz P."/>
            <person name="Kyrpides N.C."/>
            <person name="Klenk H.P."/>
        </authorList>
    </citation>
    <scope>NUCLEOTIDE SEQUENCE [LARGE SCALE GENOMIC DNA]</scope>
    <source>
        <strain evidence="1 2">DSM 12260</strain>
    </source>
</reference>
<proteinExistence type="predicted"/>
<dbReference type="STRING" id="584708.Apau_1698"/>
<dbReference type="Pfam" id="PF18854">
    <property type="entry name" value="baeRF_family10"/>
    <property type="match status" value="1"/>
</dbReference>
<gene>
    <name evidence="1" type="ORF">Apau_1698</name>
</gene>
<protein>
    <recommendedName>
        <fullName evidence="3">eRF1 domain-containing protein</fullName>
    </recommendedName>
</protein>
<dbReference type="InterPro" id="IPR029064">
    <property type="entry name" value="Ribosomal_eL30-like_sf"/>
</dbReference>
<dbReference type="HOGENOM" id="CLU_782879_0_0_0"/>
<dbReference type="Gene3D" id="3.30.420.60">
    <property type="entry name" value="eRF1 domain 2"/>
    <property type="match status" value="1"/>
</dbReference>
<evidence type="ECO:0008006" key="3">
    <source>
        <dbReference type="Google" id="ProtNLM"/>
    </source>
</evidence>
<evidence type="ECO:0000313" key="2">
    <source>
        <dbReference type="Proteomes" id="UP000005096"/>
    </source>
</evidence>
<sequence>MELAGEHASATETLGRGRGGCNVVRTVAKRVLEQCQGQDPILSVYVDADRTRKSPKETLIDLKNQARAAREQSSPLGEEGWKKLEGVFDSLALRLEGFAGEGVPRGVALFASPRSGVLETVDLPSSPKPSVDLRGEPRILPLLEALCPYRDSWILVLDRQQSTFYRTHGERLTLQWEMGEELPRKVRDAGYQGGEERRLERRVDETLQRHLRSVAARLRELNDQRPAERAWVQVHRDLAEETLRALGSIPSLPARWLQGCREGTHRGELLEEARTEALRCFFEEGEELVSRILEESSAGGTATLGLRSVLAASNQGAVHQLVLEEQEVRNGKRCPACGALGLDETECPLCGTFMQEEADLWEVLARRVLERDGEVLVLGRPSALRDHDGLGARLRFAL</sequence>
<dbReference type="eggNOG" id="COG1503">
    <property type="taxonomic scope" value="Bacteria"/>
</dbReference>
<name>E3CUZ0_9BACT</name>
<accession>E3CUZ0</accession>
<organism evidence="1 2">
    <name type="scientific">Aminomonas paucivorans DSM 12260</name>
    <dbReference type="NCBI Taxonomy" id="584708"/>
    <lineage>
        <taxon>Bacteria</taxon>
        <taxon>Thermotogati</taxon>
        <taxon>Synergistota</taxon>
        <taxon>Synergistia</taxon>
        <taxon>Synergistales</taxon>
        <taxon>Synergistaceae</taxon>
        <taxon>Aminomonas</taxon>
    </lineage>
</organism>
<dbReference type="InterPro" id="IPR042226">
    <property type="entry name" value="eFR1_2_sf"/>
</dbReference>
<dbReference type="Proteomes" id="UP000005096">
    <property type="component" value="Chromosome"/>
</dbReference>
<dbReference type="InterPro" id="IPR041202">
    <property type="entry name" value="BaeRF_family10"/>
</dbReference>